<feature type="region of interest" description="Disordered" evidence="1">
    <location>
        <begin position="189"/>
        <end position="209"/>
    </location>
</feature>
<proteinExistence type="predicted"/>
<name>A0A5B7I1Q7_PORTR</name>
<comment type="caution">
    <text evidence="2">The sequence shown here is derived from an EMBL/GenBank/DDBJ whole genome shotgun (WGS) entry which is preliminary data.</text>
</comment>
<feature type="region of interest" description="Disordered" evidence="1">
    <location>
        <begin position="71"/>
        <end position="90"/>
    </location>
</feature>
<sequence>MADGEQVVKKEVVGEELHSMAELVCVGADPAGIDYRQAQSDYRQAGRDYCQAGIDYCQARKQTPVCDVEGDEGGVGGDGGRHANAQRPKPQEFDGRVSLEAYLVQFEVVARAQGCSEEERALNFVPSLKAPAVEVLSVNTCTTGVLHRRSERLGEALRTPVPGRGVLGEVPVPSLRTWRNVTTAGTRFGASDAEGVPTGIRRNHNTADA</sequence>
<gene>
    <name evidence="2" type="ORF">E2C01_073809</name>
</gene>
<dbReference type="EMBL" id="VSRR010050736">
    <property type="protein sequence ID" value="MPC79291.1"/>
    <property type="molecule type" value="Genomic_DNA"/>
</dbReference>
<keyword evidence="3" id="KW-1185">Reference proteome</keyword>
<evidence type="ECO:0000313" key="3">
    <source>
        <dbReference type="Proteomes" id="UP000324222"/>
    </source>
</evidence>
<dbReference type="AlphaFoldDB" id="A0A5B7I1Q7"/>
<reference evidence="2 3" key="1">
    <citation type="submission" date="2019-05" db="EMBL/GenBank/DDBJ databases">
        <title>Another draft genome of Portunus trituberculatus and its Hox gene families provides insights of decapod evolution.</title>
        <authorList>
            <person name="Jeong J.-H."/>
            <person name="Song I."/>
            <person name="Kim S."/>
            <person name="Choi T."/>
            <person name="Kim D."/>
            <person name="Ryu S."/>
            <person name="Kim W."/>
        </authorList>
    </citation>
    <scope>NUCLEOTIDE SEQUENCE [LARGE SCALE GENOMIC DNA]</scope>
    <source>
        <tissue evidence="2">Muscle</tissue>
    </source>
</reference>
<dbReference type="Proteomes" id="UP000324222">
    <property type="component" value="Unassembled WGS sequence"/>
</dbReference>
<protein>
    <submittedName>
        <fullName evidence="2">Uncharacterized protein</fullName>
    </submittedName>
</protein>
<evidence type="ECO:0000313" key="2">
    <source>
        <dbReference type="EMBL" id="MPC79291.1"/>
    </source>
</evidence>
<accession>A0A5B7I1Q7</accession>
<organism evidence="2 3">
    <name type="scientific">Portunus trituberculatus</name>
    <name type="common">Swimming crab</name>
    <name type="synonym">Neptunus trituberculatus</name>
    <dbReference type="NCBI Taxonomy" id="210409"/>
    <lineage>
        <taxon>Eukaryota</taxon>
        <taxon>Metazoa</taxon>
        <taxon>Ecdysozoa</taxon>
        <taxon>Arthropoda</taxon>
        <taxon>Crustacea</taxon>
        <taxon>Multicrustacea</taxon>
        <taxon>Malacostraca</taxon>
        <taxon>Eumalacostraca</taxon>
        <taxon>Eucarida</taxon>
        <taxon>Decapoda</taxon>
        <taxon>Pleocyemata</taxon>
        <taxon>Brachyura</taxon>
        <taxon>Eubrachyura</taxon>
        <taxon>Portunoidea</taxon>
        <taxon>Portunidae</taxon>
        <taxon>Portuninae</taxon>
        <taxon>Portunus</taxon>
    </lineage>
</organism>
<evidence type="ECO:0000256" key="1">
    <source>
        <dbReference type="SAM" id="MobiDB-lite"/>
    </source>
</evidence>